<comment type="caution">
    <text evidence="2">The sequence shown here is derived from an EMBL/GenBank/DDBJ whole genome shotgun (WGS) entry which is preliminary data.</text>
</comment>
<feature type="chain" id="PRO_5041659476" description="Secreted protein" evidence="1">
    <location>
        <begin position="19"/>
        <end position="85"/>
    </location>
</feature>
<sequence>MLCVVCCLLSTNHIMVTGGCSLSQFSLAERWGPPWTGLQSISGPTQRDPKRQTTTHTYRYQLLYMHIHTERPQPARDSNWGLTVR</sequence>
<gene>
    <name evidence="2" type="ORF">Q5P01_000554</name>
</gene>
<protein>
    <recommendedName>
        <fullName evidence="4">Secreted protein</fullName>
    </recommendedName>
</protein>
<evidence type="ECO:0000313" key="3">
    <source>
        <dbReference type="Proteomes" id="UP001187415"/>
    </source>
</evidence>
<organism evidence="2 3">
    <name type="scientific">Channa striata</name>
    <name type="common">Snakehead murrel</name>
    <name type="synonym">Ophicephalus striatus</name>
    <dbReference type="NCBI Taxonomy" id="64152"/>
    <lineage>
        <taxon>Eukaryota</taxon>
        <taxon>Metazoa</taxon>
        <taxon>Chordata</taxon>
        <taxon>Craniata</taxon>
        <taxon>Vertebrata</taxon>
        <taxon>Euteleostomi</taxon>
        <taxon>Actinopterygii</taxon>
        <taxon>Neopterygii</taxon>
        <taxon>Teleostei</taxon>
        <taxon>Neoteleostei</taxon>
        <taxon>Acanthomorphata</taxon>
        <taxon>Anabantaria</taxon>
        <taxon>Anabantiformes</taxon>
        <taxon>Channoidei</taxon>
        <taxon>Channidae</taxon>
        <taxon>Channa</taxon>
    </lineage>
</organism>
<keyword evidence="3" id="KW-1185">Reference proteome</keyword>
<name>A0AA88IZL4_CHASR</name>
<feature type="signal peptide" evidence="1">
    <location>
        <begin position="1"/>
        <end position="18"/>
    </location>
</feature>
<evidence type="ECO:0000256" key="1">
    <source>
        <dbReference type="SAM" id="SignalP"/>
    </source>
</evidence>
<reference evidence="2" key="1">
    <citation type="submission" date="2023-07" db="EMBL/GenBank/DDBJ databases">
        <title>Chromosome-level Genome Assembly of Striped Snakehead (Channa striata).</title>
        <authorList>
            <person name="Liu H."/>
        </authorList>
    </citation>
    <scope>NUCLEOTIDE SEQUENCE</scope>
    <source>
        <strain evidence="2">Gz</strain>
        <tissue evidence="2">Muscle</tissue>
    </source>
</reference>
<dbReference type="AlphaFoldDB" id="A0AA88IZL4"/>
<keyword evidence="1" id="KW-0732">Signal</keyword>
<dbReference type="EMBL" id="JAUPFM010000024">
    <property type="protein sequence ID" value="KAK2814720.1"/>
    <property type="molecule type" value="Genomic_DNA"/>
</dbReference>
<evidence type="ECO:0000313" key="2">
    <source>
        <dbReference type="EMBL" id="KAK2814720.1"/>
    </source>
</evidence>
<proteinExistence type="predicted"/>
<accession>A0AA88IZL4</accession>
<dbReference type="Proteomes" id="UP001187415">
    <property type="component" value="Unassembled WGS sequence"/>
</dbReference>
<evidence type="ECO:0008006" key="4">
    <source>
        <dbReference type="Google" id="ProtNLM"/>
    </source>
</evidence>